<proteinExistence type="predicted"/>
<gene>
    <name evidence="2" type="ORF">PQU95_17045</name>
</gene>
<name>A0ABT5J332_9NEIS</name>
<keyword evidence="3" id="KW-1185">Reference proteome</keyword>
<protein>
    <submittedName>
        <fullName evidence="2">Uncharacterized protein</fullName>
    </submittedName>
</protein>
<keyword evidence="1" id="KW-0472">Membrane</keyword>
<comment type="caution">
    <text evidence="2">The sequence shown here is derived from an EMBL/GenBank/DDBJ whole genome shotgun (WGS) entry which is preliminary data.</text>
</comment>
<reference evidence="2 3" key="1">
    <citation type="submission" date="2023-01" db="EMBL/GenBank/DDBJ databases">
        <title>Novel species of the genus Vogesella isolated from rivers.</title>
        <authorList>
            <person name="Lu H."/>
        </authorList>
    </citation>
    <scope>NUCLEOTIDE SEQUENCE [LARGE SCALE GENOMIC DNA]</scope>
    <source>
        <strain evidence="2 3">DC21W</strain>
    </source>
</reference>
<sequence length="120" mass="12720">MTQALRLAALALWLASLLWPAAISPHGDTLLGIQLLASGTLLLAVAVHNVMLMRPLVALLPSLRLHGAYYLWAASFVLLALAPVSEHPALARGVLWRSVLLLAIALLTGVAGVVAIVLWH</sequence>
<accession>A0ABT5J332</accession>
<feature type="transmembrane region" description="Helical" evidence="1">
    <location>
        <begin position="33"/>
        <end position="51"/>
    </location>
</feature>
<evidence type="ECO:0000313" key="2">
    <source>
        <dbReference type="EMBL" id="MDC7718911.1"/>
    </source>
</evidence>
<dbReference type="RefSeq" id="WP_272753119.1">
    <property type="nucleotide sequence ID" value="NZ_JAQQLF010000027.1"/>
</dbReference>
<evidence type="ECO:0000313" key="3">
    <source>
        <dbReference type="Proteomes" id="UP001219956"/>
    </source>
</evidence>
<feature type="transmembrane region" description="Helical" evidence="1">
    <location>
        <begin position="94"/>
        <end position="119"/>
    </location>
</feature>
<evidence type="ECO:0000256" key="1">
    <source>
        <dbReference type="SAM" id="Phobius"/>
    </source>
</evidence>
<feature type="transmembrane region" description="Helical" evidence="1">
    <location>
        <begin position="63"/>
        <end position="82"/>
    </location>
</feature>
<keyword evidence="1" id="KW-0812">Transmembrane</keyword>
<organism evidence="2 3">
    <name type="scientific">Vogesella aquatica</name>
    <dbReference type="NCBI Taxonomy" id="2984206"/>
    <lineage>
        <taxon>Bacteria</taxon>
        <taxon>Pseudomonadati</taxon>
        <taxon>Pseudomonadota</taxon>
        <taxon>Betaproteobacteria</taxon>
        <taxon>Neisseriales</taxon>
        <taxon>Chromobacteriaceae</taxon>
        <taxon>Vogesella</taxon>
    </lineage>
</organism>
<dbReference type="Proteomes" id="UP001219956">
    <property type="component" value="Unassembled WGS sequence"/>
</dbReference>
<dbReference type="EMBL" id="JAQQLF010000027">
    <property type="protein sequence ID" value="MDC7718911.1"/>
    <property type="molecule type" value="Genomic_DNA"/>
</dbReference>
<keyword evidence="1" id="KW-1133">Transmembrane helix</keyword>